<evidence type="ECO:0000256" key="1">
    <source>
        <dbReference type="SAM" id="MobiDB-lite"/>
    </source>
</evidence>
<feature type="region of interest" description="Disordered" evidence="1">
    <location>
        <begin position="115"/>
        <end position="207"/>
    </location>
</feature>
<feature type="compositionally biased region" description="Basic and acidic residues" evidence="1">
    <location>
        <begin position="167"/>
        <end position="178"/>
    </location>
</feature>
<reference evidence="2" key="2">
    <citation type="journal article" date="2023" name="Science">
        <title>Genomic signatures of disease resistance in endangered staghorn corals.</title>
        <authorList>
            <person name="Vollmer S.V."/>
            <person name="Selwyn J.D."/>
            <person name="Despard B.A."/>
            <person name="Roesel C.L."/>
        </authorList>
    </citation>
    <scope>NUCLEOTIDE SEQUENCE</scope>
    <source>
        <strain evidence="2">K2</strain>
    </source>
</reference>
<proteinExistence type="predicted"/>
<dbReference type="PANTHER" id="PTHR47331:SF5">
    <property type="entry name" value="RIBONUCLEASE H"/>
    <property type="match status" value="1"/>
</dbReference>
<protein>
    <submittedName>
        <fullName evidence="2">Uncharacterized protein</fullName>
    </submittedName>
</protein>
<feature type="non-terminal residue" evidence="2">
    <location>
        <position position="397"/>
    </location>
</feature>
<organism evidence="2 3">
    <name type="scientific">Acropora cervicornis</name>
    <name type="common">Staghorn coral</name>
    <dbReference type="NCBI Taxonomy" id="6130"/>
    <lineage>
        <taxon>Eukaryota</taxon>
        <taxon>Metazoa</taxon>
        <taxon>Cnidaria</taxon>
        <taxon>Anthozoa</taxon>
        <taxon>Hexacorallia</taxon>
        <taxon>Scleractinia</taxon>
        <taxon>Astrocoeniina</taxon>
        <taxon>Acroporidae</taxon>
        <taxon>Acropora</taxon>
    </lineage>
</organism>
<reference evidence="2" key="1">
    <citation type="journal article" date="2023" name="G3 (Bethesda)">
        <title>Whole genome assembly and annotation of the endangered Caribbean coral Acropora cervicornis.</title>
        <authorList>
            <person name="Selwyn J.D."/>
            <person name="Vollmer S.V."/>
        </authorList>
    </citation>
    <scope>NUCLEOTIDE SEQUENCE</scope>
    <source>
        <strain evidence="2">K2</strain>
    </source>
</reference>
<accession>A0AAD9URC9</accession>
<dbReference type="AlphaFoldDB" id="A0AAD9URC9"/>
<keyword evidence="3" id="KW-1185">Reference proteome</keyword>
<feature type="compositionally biased region" description="Polar residues" evidence="1">
    <location>
        <begin position="128"/>
        <end position="140"/>
    </location>
</feature>
<comment type="caution">
    <text evidence="2">The sequence shown here is derived from an EMBL/GenBank/DDBJ whole genome shotgun (WGS) entry which is preliminary data.</text>
</comment>
<feature type="compositionally biased region" description="Low complexity" evidence="1">
    <location>
        <begin position="195"/>
        <end position="207"/>
    </location>
</feature>
<dbReference type="PANTHER" id="PTHR47331">
    <property type="entry name" value="PHD-TYPE DOMAIN-CONTAINING PROTEIN"/>
    <property type="match status" value="1"/>
</dbReference>
<sequence length="397" mass="44033">MGQYFVEKIRNIHSKLDNLAFTLPIDPHDRGTDAQPTVAQLMLLRHSEAMKTMKSMAELDSSQILVTLSAKLPSYSGVKWCRFAHEEQTKHQKPIGFKDFVQFVKQEAEVANDSVFSPDALKRERNKSTNASEQRGSSQDQDGKIIPAQASPSSPLECSRRHHTLLHRNEPIGKDSKPHPKGKPSQDGTQGRGESTPSTSANANASSISLTSHVESAVITNSKLVPVYVSHRDHPKKEMKDYPLLDDASDTTFVTTKIQEVLGLKGVETELTLSTMSGKEFISVSRIEGLVAERLDRREKVELPKSYTRESIPCRENQIPTSEMADRWSHLKKIKDKMPKLEANIEIGLLIGCNCPIDLKRSSQAFGGKPSVPVALFIFSESRAAWTCPCVADSIAM</sequence>
<name>A0AAD9URC9_ACRCE</name>
<gene>
    <name evidence="2" type="ORF">P5673_033094</name>
</gene>
<dbReference type="Proteomes" id="UP001249851">
    <property type="component" value="Unassembled WGS sequence"/>
</dbReference>
<evidence type="ECO:0000313" key="3">
    <source>
        <dbReference type="Proteomes" id="UP001249851"/>
    </source>
</evidence>
<dbReference type="EMBL" id="JARQWQ010000212">
    <property type="protein sequence ID" value="KAK2547129.1"/>
    <property type="molecule type" value="Genomic_DNA"/>
</dbReference>
<evidence type="ECO:0000313" key="2">
    <source>
        <dbReference type="EMBL" id="KAK2547129.1"/>
    </source>
</evidence>